<protein>
    <submittedName>
        <fullName evidence="2">Uncharacterized protein</fullName>
    </submittedName>
</protein>
<evidence type="ECO:0000313" key="2">
    <source>
        <dbReference type="EMBL" id="KAJ7418954.1"/>
    </source>
</evidence>
<comment type="caution">
    <text evidence="2">The sequence shown here is derived from an EMBL/GenBank/DDBJ whole genome shotgun (WGS) entry which is preliminary data.</text>
</comment>
<dbReference type="Proteomes" id="UP001145742">
    <property type="component" value="Unassembled WGS sequence"/>
</dbReference>
<evidence type="ECO:0000313" key="3">
    <source>
        <dbReference type="Proteomes" id="UP001145742"/>
    </source>
</evidence>
<gene>
    <name evidence="2" type="ORF">WISP_56889</name>
</gene>
<proteinExistence type="predicted"/>
<feature type="compositionally biased region" description="Polar residues" evidence="1">
    <location>
        <begin position="50"/>
        <end position="63"/>
    </location>
</feature>
<dbReference type="SUPFAM" id="SSF89837">
    <property type="entry name" value="Doublecortin (DC)"/>
    <property type="match status" value="1"/>
</dbReference>
<sequence>MVVTCLHDFFGDDDVFIACGPEKFRYAQDDFSLDESECRVMKGSPAAATGTKSSPTPQKSSAKSPAPMRRSKSPADSGNHQDGIGQDTGLIFDKRFIDQVLETLFNYKQLNHFIKSPREPVLVLVVTGNSDGVPVIQASLSNTQGTIADGKFGLKGSYKKSEEGLLTWAWSDKTRGNGFKLKEDSFRY</sequence>
<dbReference type="EMBL" id="WHWB01033562">
    <property type="protein sequence ID" value="KAJ7418954.1"/>
    <property type="molecule type" value="Genomic_DNA"/>
</dbReference>
<name>A0ABQ9DBW6_9PASS</name>
<feature type="region of interest" description="Disordered" evidence="1">
    <location>
        <begin position="42"/>
        <end position="85"/>
    </location>
</feature>
<organism evidence="2 3">
    <name type="scientific">Willisornis vidua</name>
    <name type="common">Xingu scale-backed antbird</name>
    <dbReference type="NCBI Taxonomy" id="1566151"/>
    <lineage>
        <taxon>Eukaryota</taxon>
        <taxon>Metazoa</taxon>
        <taxon>Chordata</taxon>
        <taxon>Craniata</taxon>
        <taxon>Vertebrata</taxon>
        <taxon>Euteleostomi</taxon>
        <taxon>Archelosauria</taxon>
        <taxon>Archosauria</taxon>
        <taxon>Dinosauria</taxon>
        <taxon>Saurischia</taxon>
        <taxon>Theropoda</taxon>
        <taxon>Coelurosauria</taxon>
        <taxon>Aves</taxon>
        <taxon>Neognathae</taxon>
        <taxon>Neoaves</taxon>
        <taxon>Telluraves</taxon>
        <taxon>Australaves</taxon>
        <taxon>Passeriformes</taxon>
        <taxon>Thamnophilidae</taxon>
        <taxon>Willisornis</taxon>
    </lineage>
</organism>
<dbReference type="InterPro" id="IPR036572">
    <property type="entry name" value="Doublecortin_dom_sf"/>
</dbReference>
<keyword evidence="3" id="KW-1185">Reference proteome</keyword>
<evidence type="ECO:0000256" key="1">
    <source>
        <dbReference type="SAM" id="MobiDB-lite"/>
    </source>
</evidence>
<accession>A0ABQ9DBW6</accession>
<reference evidence="2" key="1">
    <citation type="submission" date="2019-10" db="EMBL/GenBank/DDBJ databases">
        <authorList>
            <person name="Soares A.E.R."/>
            <person name="Aleixo A."/>
            <person name="Schneider P."/>
            <person name="Miyaki C.Y."/>
            <person name="Schneider M.P."/>
            <person name="Mello C."/>
            <person name="Vasconcelos A.T.R."/>
        </authorList>
    </citation>
    <scope>NUCLEOTIDE SEQUENCE</scope>
    <source>
        <tissue evidence="2">Muscle</tissue>
    </source>
</reference>